<dbReference type="CDD" id="cd04301">
    <property type="entry name" value="NAT_SF"/>
    <property type="match status" value="1"/>
</dbReference>
<comment type="caution">
    <text evidence="4">The sequence shown here is derived from an EMBL/GenBank/DDBJ whole genome shotgun (WGS) entry which is preliminary data.</text>
</comment>
<dbReference type="InterPro" id="IPR050832">
    <property type="entry name" value="Bact_Acetyltransf"/>
</dbReference>
<dbReference type="Proteomes" id="UP000823790">
    <property type="component" value="Unassembled WGS sequence"/>
</dbReference>
<evidence type="ECO:0000259" key="3">
    <source>
        <dbReference type="PROSITE" id="PS51186"/>
    </source>
</evidence>
<keyword evidence="1" id="KW-0808">Transferase</keyword>
<dbReference type="RefSeq" id="WP_209616703.1">
    <property type="nucleotide sequence ID" value="NZ_JAGJRS010000010.1"/>
</dbReference>
<evidence type="ECO:0000256" key="1">
    <source>
        <dbReference type="ARBA" id="ARBA00022679"/>
    </source>
</evidence>
<sequence length="161" mass="17586">MTTLAPMRAEAYSAFFEEAFAFYAEENVAAGCWRAEEASGLSREETERLLSQGLETPDHHLFEIFAAGGLEPVGYAWVAAMPMGHAKVAFVIQLKIRAEARRQGHARAALGCIEQYARKLGLSGMALQVFSHNPGAQALYESVGYRVASFNMIKPIVETSA</sequence>
<dbReference type="PROSITE" id="PS51186">
    <property type="entry name" value="GNAT"/>
    <property type="match status" value="1"/>
</dbReference>
<proteinExistence type="predicted"/>
<keyword evidence="2" id="KW-0012">Acyltransferase</keyword>
<evidence type="ECO:0000256" key="2">
    <source>
        <dbReference type="ARBA" id="ARBA00023315"/>
    </source>
</evidence>
<dbReference type="Gene3D" id="3.40.630.30">
    <property type="match status" value="1"/>
</dbReference>
<dbReference type="PANTHER" id="PTHR43877">
    <property type="entry name" value="AMINOALKYLPHOSPHONATE N-ACETYLTRANSFERASE-RELATED-RELATED"/>
    <property type="match status" value="1"/>
</dbReference>
<evidence type="ECO:0000313" key="5">
    <source>
        <dbReference type="Proteomes" id="UP000823790"/>
    </source>
</evidence>
<keyword evidence="5" id="KW-1185">Reference proteome</keyword>
<dbReference type="InterPro" id="IPR000182">
    <property type="entry name" value="GNAT_dom"/>
</dbReference>
<evidence type="ECO:0000313" key="4">
    <source>
        <dbReference type="EMBL" id="MBP1473624.1"/>
    </source>
</evidence>
<feature type="domain" description="N-acetyltransferase" evidence="3">
    <location>
        <begin position="1"/>
        <end position="161"/>
    </location>
</feature>
<accession>A0ABS4DKQ1</accession>
<protein>
    <submittedName>
        <fullName evidence="4">GNAT family N-acetyltransferase</fullName>
    </submittedName>
</protein>
<organism evidence="4 5">
    <name type="scientific">Frateuria flava</name>
    <dbReference type="NCBI Taxonomy" id="2821489"/>
    <lineage>
        <taxon>Bacteria</taxon>
        <taxon>Pseudomonadati</taxon>
        <taxon>Pseudomonadota</taxon>
        <taxon>Gammaproteobacteria</taxon>
        <taxon>Lysobacterales</taxon>
        <taxon>Rhodanobacteraceae</taxon>
        <taxon>Frateuria</taxon>
    </lineage>
</organism>
<dbReference type="InterPro" id="IPR016181">
    <property type="entry name" value="Acyl_CoA_acyltransferase"/>
</dbReference>
<dbReference type="SUPFAM" id="SSF55729">
    <property type="entry name" value="Acyl-CoA N-acyltransferases (Nat)"/>
    <property type="match status" value="1"/>
</dbReference>
<dbReference type="EMBL" id="JAGJRS010000010">
    <property type="protein sequence ID" value="MBP1473624.1"/>
    <property type="molecule type" value="Genomic_DNA"/>
</dbReference>
<gene>
    <name evidence="4" type="ORF">J7I44_04890</name>
</gene>
<name>A0ABS4DKQ1_9GAMM</name>
<dbReference type="Pfam" id="PF00583">
    <property type="entry name" value="Acetyltransf_1"/>
    <property type="match status" value="1"/>
</dbReference>
<reference evidence="4 5" key="1">
    <citation type="submission" date="2021-04" db="EMBL/GenBank/DDBJ databases">
        <authorList>
            <person name="Huq M.A."/>
        </authorList>
    </citation>
    <scope>NUCLEOTIDE SEQUENCE [LARGE SCALE GENOMIC DNA]</scope>
    <source>
        <strain evidence="4 5">MAH-13</strain>
    </source>
</reference>